<evidence type="ECO:0000313" key="2">
    <source>
        <dbReference type="EMBL" id="KAF1924576.1"/>
    </source>
</evidence>
<proteinExistence type="predicted"/>
<dbReference type="OrthoDB" id="3781812at2759"/>
<accession>A0A6A5RDC5</accession>
<protein>
    <submittedName>
        <fullName evidence="2">Uncharacterized protein</fullName>
    </submittedName>
</protein>
<feature type="region of interest" description="Disordered" evidence="1">
    <location>
        <begin position="167"/>
        <end position="198"/>
    </location>
</feature>
<reference evidence="2" key="1">
    <citation type="journal article" date="2020" name="Stud. Mycol.">
        <title>101 Dothideomycetes genomes: a test case for predicting lifestyles and emergence of pathogens.</title>
        <authorList>
            <person name="Haridas S."/>
            <person name="Albert R."/>
            <person name="Binder M."/>
            <person name="Bloem J."/>
            <person name="Labutti K."/>
            <person name="Salamov A."/>
            <person name="Andreopoulos B."/>
            <person name="Baker S."/>
            <person name="Barry K."/>
            <person name="Bills G."/>
            <person name="Bluhm B."/>
            <person name="Cannon C."/>
            <person name="Castanera R."/>
            <person name="Culley D."/>
            <person name="Daum C."/>
            <person name="Ezra D."/>
            <person name="Gonzalez J."/>
            <person name="Henrissat B."/>
            <person name="Kuo A."/>
            <person name="Liang C."/>
            <person name="Lipzen A."/>
            <person name="Lutzoni F."/>
            <person name="Magnuson J."/>
            <person name="Mondo S."/>
            <person name="Nolan M."/>
            <person name="Ohm R."/>
            <person name="Pangilinan J."/>
            <person name="Park H.-J."/>
            <person name="Ramirez L."/>
            <person name="Alfaro M."/>
            <person name="Sun H."/>
            <person name="Tritt A."/>
            <person name="Yoshinaga Y."/>
            <person name="Zwiers L.-H."/>
            <person name="Turgeon B."/>
            <person name="Goodwin S."/>
            <person name="Spatafora J."/>
            <person name="Crous P."/>
            <person name="Grigoriev I."/>
        </authorList>
    </citation>
    <scope>NUCLEOTIDE SEQUENCE</scope>
    <source>
        <strain evidence="2">CBS 183.55</strain>
    </source>
</reference>
<dbReference type="Proteomes" id="UP000800082">
    <property type="component" value="Unassembled WGS sequence"/>
</dbReference>
<evidence type="ECO:0000256" key="1">
    <source>
        <dbReference type="SAM" id="MobiDB-lite"/>
    </source>
</evidence>
<dbReference type="RefSeq" id="XP_033444829.1">
    <property type="nucleotide sequence ID" value="XM_033593847.1"/>
</dbReference>
<evidence type="ECO:0000313" key="3">
    <source>
        <dbReference type="Proteomes" id="UP000800082"/>
    </source>
</evidence>
<dbReference type="GeneID" id="54351515"/>
<gene>
    <name evidence="2" type="ORF">M421DRAFT_424713</name>
</gene>
<keyword evidence="3" id="KW-1185">Reference proteome</keyword>
<dbReference type="AlphaFoldDB" id="A0A6A5RDC5"/>
<sequence length="216" mass="24287">MVIHQYVTVYRLMAISSQAKQVLEWKPRAGQYKIYGKYSRAAMSSVLDAIVYLQPIPISTTVLADNFLTYEACLRLGISNKRAELKPLLTAVYDQISKGPVDNEVLAFVTYHLGSKDPVFRHTANVLCHQRFIKSVPDVKEFEKMVAKKPALQKAVLQIDQAHKSRRQAYEAKNQARSGSEADDEASGKSAGDEEKVVEVKTVENMLEQIAREERG</sequence>
<name>A0A6A5RDC5_9PLEO</name>
<organism evidence="2 3">
    <name type="scientific">Didymella exigua CBS 183.55</name>
    <dbReference type="NCBI Taxonomy" id="1150837"/>
    <lineage>
        <taxon>Eukaryota</taxon>
        <taxon>Fungi</taxon>
        <taxon>Dikarya</taxon>
        <taxon>Ascomycota</taxon>
        <taxon>Pezizomycotina</taxon>
        <taxon>Dothideomycetes</taxon>
        <taxon>Pleosporomycetidae</taxon>
        <taxon>Pleosporales</taxon>
        <taxon>Pleosporineae</taxon>
        <taxon>Didymellaceae</taxon>
        <taxon>Didymella</taxon>
    </lineage>
</organism>
<dbReference type="EMBL" id="ML978992">
    <property type="protein sequence ID" value="KAF1924576.1"/>
    <property type="molecule type" value="Genomic_DNA"/>
</dbReference>